<reference evidence="3 4" key="1">
    <citation type="submission" date="2019-01" db="EMBL/GenBank/DDBJ databases">
        <title>Draft Genome Sequencing of Zygosaccharomyces mellis Ca-7.</title>
        <authorList>
            <person name="Shiwa Y."/>
            <person name="Kanesaki Y."/>
            <person name="Ishige T."/>
            <person name="Mura K."/>
            <person name="Hori T."/>
            <person name="Tamura T."/>
        </authorList>
    </citation>
    <scope>NUCLEOTIDE SEQUENCE [LARGE SCALE GENOMIC DNA]</scope>
    <source>
        <strain evidence="3 4">Ca-7</strain>
    </source>
</reference>
<organism evidence="3 4">
    <name type="scientific">Zygosaccharomyces mellis</name>
    <dbReference type="NCBI Taxonomy" id="42258"/>
    <lineage>
        <taxon>Eukaryota</taxon>
        <taxon>Fungi</taxon>
        <taxon>Dikarya</taxon>
        <taxon>Ascomycota</taxon>
        <taxon>Saccharomycotina</taxon>
        <taxon>Saccharomycetes</taxon>
        <taxon>Saccharomycetales</taxon>
        <taxon>Saccharomycetaceae</taxon>
        <taxon>Zygosaccharomyces</taxon>
    </lineage>
</organism>
<feature type="compositionally biased region" description="Low complexity" evidence="1">
    <location>
        <begin position="57"/>
        <end position="71"/>
    </location>
</feature>
<keyword evidence="2" id="KW-0472">Membrane</keyword>
<gene>
    <name evidence="3" type="ORF">ZYGM_000115</name>
</gene>
<evidence type="ECO:0000256" key="2">
    <source>
        <dbReference type="SAM" id="Phobius"/>
    </source>
</evidence>
<accession>A0A4C2EAS8</accession>
<dbReference type="EMBL" id="BIMX01000030">
    <property type="protein sequence ID" value="GCF01281.1"/>
    <property type="molecule type" value="Genomic_DNA"/>
</dbReference>
<feature type="compositionally biased region" description="Basic and acidic residues" evidence="1">
    <location>
        <begin position="92"/>
        <end position="104"/>
    </location>
</feature>
<protein>
    <submittedName>
        <fullName evidence="3">Uncharacterized protein</fullName>
    </submittedName>
</protein>
<dbReference type="AlphaFoldDB" id="A0A4C2EAS8"/>
<feature type="region of interest" description="Disordered" evidence="1">
    <location>
        <begin position="56"/>
        <end position="104"/>
    </location>
</feature>
<name>A0A4C2EAS8_9SACH</name>
<keyword evidence="2" id="KW-0812">Transmembrane</keyword>
<keyword evidence="4" id="KW-1185">Reference proteome</keyword>
<feature type="transmembrane region" description="Helical" evidence="2">
    <location>
        <begin position="18"/>
        <end position="40"/>
    </location>
</feature>
<sequence length="104" mass="11925">MIEIAAEILNVWQRICYALIWVALTPIILLYSYDIIVYLWKLLDYGCRWSVYVGRKSSTSSSSTHTAKSSTNPTVVEHQPEESSESLLNDSPDYHYHSDLKSKP</sequence>
<comment type="caution">
    <text evidence="3">The sequence shown here is derived from an EMBL/GenBank/DDBJ whole genome shotgun (WGS) entry which is preliminary data.</text>
</comment>
<evidence type="ECO:0000256" key="1">
    <source>
        <dbReference type="SAM" id="MobiDB-lite"/>
    </source>
</evidence>
<evidence type="ECO:0000313" key="3">
    <source>
        <dbReference type="EMBL" id="GCF01281.1"/>
    </source>
</evidence>
<evidence type="ECO:0000313" key="4">
    <source>
        <dbReference type="Proteomes" id="UP000301737"/>
    </source>
</evidence>
<dbReference type="Proteomes" id="UP000301737">
    <property type="component" value="Unassembled WGS sequence"/>
</dbReference>
<proteinExistence type="predicted"/>
<dbReference type="OrthoDB" id="4064202at2759"/>
<keyword evidence="2" id="KW-1133">Transmembrane helix</keyword>